<protein>
    <submittedName>
        <fullName evidence="1">Uncharacterized protein</fullName>
    </submittedName>
</protein>
<sequence length="19" mass="2353">MFKFCSRLNSLFFIIFLLL</sequence>
<evidence type="ECO:0000313" key="2">
    <source>
        <dbReference type="Proteomes" id="UP000410492"/>
    </source>
</evidence>
<name>A0A653C328_CALMS</name>
<reference evidence="1 2" key="1">
    <citation type="submission" date="2019-01" db="EMBL/GenBank/DDBJ databases">
        <authorList>
            <person name="Sayadi A."/>
        </authorList>
    </citation>
    <scope>NUCLEOTIDE SEQUENCE [LARGE SCALE GENOMIC DNA]</scope>
</reference>
<organism evidence="1 2">
    <name type="scientific">Callosobruchus maculatus</name>
    <name type="common">Southern cowpea weevil</name>
    <name type="synonym">Pulse bruchid</name>
    <dbReference type="NCBI Taxonomy" id="64391"/>
    <lineage>
        <taxon>Eukaryota</taxon>
        <taxon>Metazoa</taxon>
        <taxon>Ecdysozoa</taxon>
        <taxon>Arthropoda</taxon>
        <taxon>Hexapoda</taxon>
        <taxon>Insecta</taxon>
        <taxon>Pterygota</taxon>
        <taxon>Neoptera</taxon>
        <taxon>Endopterygota</taxon>
        <taxon>Coleoptera</taxon>
        <taxon>Polyphaga</taxon>
        <taxon>Cucujiformia</taxon>
        <taxon>Chrysomeloidea</taxon>
        <taxon>Chrysomelidae</taxon>
        <taxon>Bruchinae</taxon>
        <taxon>Bruchini</taxon>
        <taxon>Callosobruchus</taxon>
    </lineage>
</organism>
<keyword evidence="2" id="KW-1185">Reference proteome</keyword>
<proteinExistence type="predicted"/>
<accession>A0A653C328</accession>
<dbReference type="EMBL" id="CAACVG010006887">
    <property type="protein sequence ID" value="VEN42337.1"/>
    <property type="molecule type" value="Genomic_DNA"/>
</dbReference>
<dbReference type="Proteomes" id="UP000410492">
    <property type="component" value="Unassembled WGS sequence"/>
</dbReference>
<dbReference type="AlphaFoldDB" id="A0A653C328"/>
<evidence type="ECO:0000313" key="1">
    <source>
        <dbReference type="EMBL" id="VEN42337.1"/>
    </source>
</evidence>
<gene>
    <name evidence="1" type="ORF">CALMAC_LOCUS5859</name>
</gene>